<dbReference type="InterPro" id="IPR000719">
    <property type="entry name" value="Prot_kinase_dom"/>
</dbReference>
<evidence type="ECO:0000256" key="4">
    <source>
        <dbReference type="ARBA" id="ARBA00022741"/>
    </source>
</evidence>
<dbReference type="GO" id="GO:0043123">
    <property type="term" value="P:positive regulation of canonical NF-kappaB signal transduction"/>
    <property type="evidence" value="ECO:0007669"/>
    <property type="project" value="TreeGrafter"/>
</dbReference>
<evidence type="ECO:0000256" key="1">
    <source>
        <dbReference type="ARBA" id="ARBA00006529"/>
    </source>
</evidence>
<keyword evidence="9" id="KW-1185">Reference proteome</keyword>
<dbReference type="InterPro" id="IPR008271">
    <property type="entry name" value="Ser/Thr_kinase_AS"/>
</dbReference>
<evidence type="ECO:0000313" key="9">
    <source>
        <dbReference type="Proteomes" id="UP001200034"/>
    </source>
</evidence>
<evidence type="ECO:0000256" key="3">
    <source>
        <dbReference type="ARBA" id="ARBA00022679"/>
    </source>
</evidence>
<keyword evidence="5" id="KW-0418">Kinase</keyword>
<organism evidence="8 9">
    <name type="scientific">Drosophila rubida</name>
    <dbReference type="NCBI Taxonomy" id="30044"/>
    <lineage>
        <taxon>Eukaryota</taxon>
        <taxon>Metazoa</taxon>
        <taxon>Ecdysozoa</taxon>
        <taxon>Arthropoda</taxon>
        <taxon>Hexapoda</taxon>
        <taxon>Insecta</taxon>
        <taxon>Pterygota</taxon>
        <taxon>Neoptera</taxon>
        <taxon>Endopterygota</taxon>
        <taxon>Diptera</taxon>
        <taxon>Brachycera</taxon>
        <taxon>Muscomorpha</taxon>
        <taxon>Ephydroidea</taxon>
        <taxon>Drosophilidae</taxon>
        <taxon>Drosophila</taxon>
    </lineage>
</organism>
<accession>A0AAD4K7G0</accession>
<dbReference type="GO" id="GO:0019899">
    <property type="term" value="F:enzyme binding"/>
    <property type="evidence" value="ECO:0007669"/>
    <property type="project" value="UniProtKB-ARBA"/>
</dbReference>
<evidence type="ECO:0000256" key="6">
    <source>
        <dbReference type="ARBA" id="ARBA00022840"/>
    </source>
</evidence>
<keyword evidence="6" id="KW-0067">ATP-binding</keyword>
<evidence type="ECO:0000313" key="8">
    <source>
        <dbReference type="EMBL" id="KAH8381581.1"/>
    </source>
</evidence>
<dbReference type="GO" id="GO:0005524">
    <property type="term" value="F:ATP binding"/>
    <property type="evidence" value="ECO:0007669"/>
    <property type="project" value="UniProtKB-KW"/>
</dbReference>
<dbReference type="GO" id="GO:0006955">
    <property type="term" value="P:immune response"/>
    <property type="evidence" value="ECO:0007669"/>
    <property type="project" value="TreeGrafter"/>
</dbReference>
<dbReference type="GO" id="GO:0004709">
    <property type="term" value="F:MAP kinase kinase kinase activity"/>
    <property type="evidence" value="ECO:0007669"/>
    <property type="project" value="TreeGrafter"/>
</dbReference>
<evidence type="ECO:0000256" key="5">
    <source>
        <dbReference type="ARBA" id="ARBA00022777"/>
    </source>
</evidence>
<proteinExistence type="inferred from homology"/>
<dbReference type="PANTHER" id="PTHR46716:SF1">
    <property type="entry name" value="MITOGEN-ACTIVATED PROTEIN KINASE KINASE KINASE 7"/>
    <property type="match status" value="1"/>
</dbReference>
<dbReference type="AlphaFoldDB" id="A0AAD4K7G0"/>
<keyword evidence="4" id="KW-0547">Nucleotide-binding</keyword>
<comment type="similarity">
    <text evidence="1">Belongs to the protein kinase superfamily. STE Ser/Thr protein kinase family. MAP kinase kinase kinase subfamily.</text>
</comment>
<dbReference type="PIRSF" id="PIRSF000654">
    <property type="entry name" value="Integrin-linked_kinase"/>
    <property type="match status" value="1"/>
</dbReference>
<comment type="caution">
    <text evidence="8">The sequence shown here is derived from an EMBL/GenBank/DDBJ whole genome shotgun (WGS) entry which is preliminary data.</text>
</comment>
<dbReference type="GO" id="GO:0007254">
    <property type="term" value="P:JNK cascade"/>
    <property type="evidence" value="ECO:0007669"/>
    <property type="project" value="TreeGrafter"/>
</dbReference>
<dbReference type="EMBL" id="JAJJHW010000824">
    <property type="protein sequence ID" value="KAH8381581.1"/>
    <property type="molecule type" value="Genomic_DNA"/>
</dbReference>
<dbReference type="Gene3D" id="3.30.200.20">
    <property type="entry name" value="Phosphorylase Kinase, domain 1"/>
    <property type="match status" value="1"/>
</dbReference>
<feature type="non-terminal residue" evidence="8">
    <location>
        <position position="237"/>
    </location>
</feature>
<dbReference type="Pfam" id="PF00069">
    <property type="entry name" value="Pkinase"/>
    <property type="match status" value="1"/>
</dbReference>
<dbReference type="Gene3D" id="1.10.510.10">
    <property type="entry name" value="Transferase(Phosphotransferase) domain 1"/>
    <property type="match status" value="1"/>
</dbReference>
<dbReference type="PROSITE" id="PS00108">
    <property type="entry name" value="PROTEIN_KINASE_ST"/>
    <property type="match status" value="1"/>
</dbReference>
<evidence type="ECO:0000259" key="7">
    <source>
        <dbReference type="PROSITE" id="PS50011"/>
    </source>
</evidence>
<evidence type="ECO:0000256" key="2">
    <source>
        <dbReference type="ARBA" id="ARBA00022527"/>
    </source>
</evidence>
<dbReference type="InterPro" id="IPR011009">
    <property type="entry name" value="Kinase-like_dom_sf"/>
</dbReference>
<reference evidence="8" key="1">
    <citation type="journal article" date="2021" name="Mol. Ecol. Resour.">
        <title>Phylogenomic analyses of the genus Drosophila reveals genomic signals of climate adaptation.</title>
        <authorList>
            <person name="Li F."/>
            <person name="Rane R.V."/>
            <person name="Luria V."/>
            <person name="Xiong Z."/>
            <person name="Chen J."/>
            <person name="Li Z."/>
            <person name="Catullo R.A."/>
            <person name="Griffin P.C."/>
            <person name="Schiffer M."/>
            <person name="Pearce S."/>
            <person name="Lee S.F."/>
            <person name="McElroy K."/>
            <person name="Stocker A."/>
            <person name="Shirriffs J."/>
            <person name="Cockerell F."/>
            <person name="Coppin C."/>
            <person name="Sgro C.M."/>
            <person name="Karger A."/>
            <person name="Cain J.W."/>
            <person name="Weber J.A."/>
            <person name="Santpere G."/>
            <person name="Kirschner M.W."/>
            <person name="Hoffmann A.A."/>
            <person name="Oakeshott J.G."/>
            <person name="Zhang G."/>
        </authorList>
    </citation>
    <scope>NUCLEOTIDE SEQUENCE</scope>
    <source>
        <strain evidence="8">BGI-SZ-2011g</strain>
    </source>
</reference>
<dbReference type="SUPFAM" id="SSF56112">
    <property type="entry name" value="Protein kinase-like (PK-like)"/>
    <property type="match status" value="1"/>
</dbReference>
<protein>
    <recommendedName>
        <fullName evidence="7">Protein kinase domain-containing protein</fullName>
    </recommendedName>
</protein>
<dbReference type="Proteomes" id="UP001200034">
    <property type="component" value="Unassembled WGS sequence"/>
</dbReference>
<gene>
    <name evidence="8" type="ORF">KR093_008677</name>
</gene>
<dbReference type="SMART" id="SM00220">
    <property type="entry name" value="S_TKc"/>
    <property type="match status" value="1"/>
</dbReference>
<sequence>VGRGSDGVVYKGTLEDGHVAIKEMRISELKSMEKFEREIEMMRRIEHENIVEFIAVVMDRPKFYMISEYMDGPSLHARIHASSDQYTGEQAINWLTQAAKGLAYLHAFTPVIIHRDVKPKNMLLDNYENTLKLCDFGTVREYGTKMTKNIGTVIYMAPEVFDSNIYTEKCDIYSLAITIYEVFSRKEPYDDVYSNEFTFLEAVSRENLRPLRTDLRECPPHIETLMECSWKPNPKDR</sequence>
<keyword evidence="2" id="KW-0723">Serine/threonine-protein kinase</keyword>
<feature type="non-terminal residue" evidence="8">
    <location>
        <position position="1"/>
    </location>
</feature>
<dbReference type="PROSITE" id="PS50011">
    <property type="entry name" value="PROTEIN_KINASE_DOM"/>
    <property type="match status" value="1"/>
</dbReference>
<name>A0AAD4K7G0_9MUSC</name>
<keyword evidence="3" id="KW-0808">Transferase</keyword>
<dbReference type="PANTHER" id="PTHR46716">
    <property type="entry name" value="MITOGEN-ACTIVATED PROTEIN KINASE KINASE KINASE 7"/>
    <property type="match status" value="1"/>
</dbReference>
<feature type="domain" description="Protein kinase" evidence="7">
    <location>
        <begin position="1"/>
        <end position="237"/>
    </location>
</feature>